<feature type="region of interest" description="Disordered" evidence="1">
    <location>
        <begin position="186"/>
        <end position="240"/>
    </location>
</feature>
<organism evidence="2 3">
    <name type="scientific">Paratrimastix pyriformis</name>
    <dbReference type="NCBI Taxonomy" id="342808"/>
    <lineage>
        <taxon>Eukaryota</taxon>
        <taxon>Metamonada</taxon>
        <taxon>Preaxostyla</taxon>
        <taxon>Paratrimastigidae</taxon>
        <taxon>Paratrimastix</taxon>
    </lineage>
</organism>
<protein>
    <submittedName>
        <fullName evidence="2">Uncharacterized protein</fullName>
    </submittedName>
</protein>
<feature type="compositionally biased region" description="Basic and acidic residues" evidence="1">
    <location>
        <begin position="50"/>
        <end position="62"/>
    </location>
</feature>
<gene>
    <name evidence="2" type="ORF">PAPYR_10368</name>
</gene>
<reference evidence="2" key="1">
    <citation type="journal article" date="2022" name="bioRxiv">
        <title>Genomics of Preaxostyla Flagellates Illuminates Evolutionary Transitions and the Path Towards Mitochondrial Loss.</title>
        <authorList>
            <person name="Novak L.V.F."/>
            <person name="Treitli S.C."/>
            <person name="Pyrih J."/>
            <person name="Halakuc P."/>
            <person name="Pipaliya S.V."/>
            <person name="Vacek V."/>
            <person name="Brzon O."/>
            <person name="Soukal P."/>
            <person name="Eme L."/>
            <person name="Dacks J.B."/>
            <person name="Karnkowska A."/>
            <person name="Elias M."/>
            <person name="Hampl V."/>
        </authorList>
    </citation>
    <scope>NUCLEOTIDE SEQUENCE</scope>
    <source>
        <strain evidence="2">RCP-MX</strain>
    </source>
</reference>
<dbReference type="PANTHER" id="PTHR46948:SF1">
    <property type="entry name" value="RIBONUCLEASE P PROTEIN SUBUNIT P38"/>
    <property type="match status" value="1"/>
</dbReference>
<dbReference type="InterPro" id="IPR029064">
    <property type="entry name" value="Ribosomal_eL30-like_sf"/>
</dbReference>
<keyword evidence="3" id="KW-1185">Reference proteome</keyword>
<feature type="region of interest" description="Disordered" evidence="1">
    <location>
        <begin position="36"/>
        <end position="62"/>
    </location>
</feature>
<dbReference type="Proteomes" id="UP001141327">
    <property type="component" value="Unassembled WGS sequence"/>
</dbReference>
<dbReference type="SUPFAM" id="SSF55315">
    <property type="entry name" value="L30e-like"/>
    <property type="match status" value="1"/>
</dbReference>
<dbReference type="PANTHER" id="PTHR46948">
    <property type="entry name" value="RIBONUCLEASE P PROTEIN SUBUNIT P38"/>
    <property type="match status" value="1"/>
</dbReference>
<proteinExistence type="predicted"/>
<evidence type="ECO:0000256" key="1">
    <source>
        <dbReference type="SAM" id="MobiDB-lite"/>
    </source>
</evidence>
<evidence type="ECO:0000313" key="2">
    <source>
        <dbReference type="EMBL" id="KAJ4454859.1"/>
    </source>
</evidence>
<dbReference type="Gene3D" id="3.30.1330.30">
    <property type="match status" value="1"/>
</dbReference>
<accession>A0ABQ8U689</accession>
<dbReference type="InterPro" id="IPR042848">
    <property type="entry name" value="Rpp38"/>
</dbReference>
<dbReference type="EMBL" id="JAPMOS010000131">
    <property type="protein sequence ID" value="KAJ4454859.1"/>
    <property type="molecule type" value="Genomic_DNA"/>
</dbReference>
<evidence type="ECO:0000313" key="3">
    <source>
        <dbReference type="Proteomes" id="UP001141327"/>
    </source>
</evidence>
<comment type="caution">
    <text evidence="2">The sequence shown here is derived from an EMBL/GenBank/DDBJ whole genome shotgun (WGS) entry which is preliminary data.</text>
</comment>
<sequence length="431" mass="47776">MEQRREDPRHVNLFQDFAGSSRPASHPERVAEILHEKEQKNRSETAYLDSAKKGRTESWIESKVSQDPRDRLRRDINRKDILDPLHTIKKGEEMKRISESVQKAAQRSQAAALLLQQQKASGKPIDPRFQLHLERIIREGGEREKIARVMSQRLHGPDIADYQKAHQATGEVPPQMRGARYNEQFHPEAQRPGPAPRPGVIPNATGEKRAATPPPVTSKKKPKKEHDGKPKKQLKMVLDPPCNVPWPPPVSILELPAIVSALATNLSFIGELRAHPAANSALRSRRNHIAIGINECTKAAERGELALLLACREPPAGKGAPVMLAHLPMLCVLHEIPLAPLSGENATFQLGAALGLRTLGAIGFKKSLLAAPTVPESSPSSTSNEDQSWLQQMQQMIRDFQQHAAIPPIDRADRTWVEALKRGVVARPLSM</sequence>
<name>A0ABQ8U689_9EUKA</name>